<dbReference type="InterPro" id="IPR050309">
    <property type="entry name" value="Type-B_Carboxylest/Lipase"/>
</dbReference>
<dbReference type="InterPro" id="IPR019826">
    <property type="entry name" value="Carboxylesterase_B_AS"/>
</dbReference>
<dbReference type="Pfam" id="PF00135">
    <property type="entry name" value="COesterase"/>
    <property type="match status" value="1"/>
</dbReference>
<sequence length="506" mass="52997">MPDRGKAVQPTVRTAEGVLAGRWRQGHAVFRGIPYAQPPVGAFRFTAPAPLLHWDGTRQAAEFGPSAPQSGPAGTDSAIAGRAADGNWLTLNVSTPDPGAAGLPVLVWIHGGAYFGGASSDPMYDPAALTAAGVVVVSINYRVSAEGFALLDGAPPNRGILDQIAALEWVRRNIAAFGGDPGQVTLAGQSAGAGSIAALLTMTRARGLFRRAITHSVPAYHGTPALAAEVTAELAARLCTLPTAAAFAEIEPQRLADAVTALSGDLPGYRERWGRLAQAGIAVCPVVDGSVLPETPWPALTGGRADGIELLVGHTRDEFRLFSVMTGRLGSFTDEDSRTALDLFAPGAVGPQAYRASFPEATAEEMLETVYSDALFRIPSQQLAHANAVAGGTSYLFEVALPSPVMGGILGACHSLDVPLAFGTLSSPVGAQLFGPEPTPEAVAVSRELQRAWIDFVVKGDPGWAPYRPDQHLTRVLAARSTTAPYPEDASRRIWEGHTPEPFDLP</sequence>
<dbReference type="PROSITE" id="PS00122">
    <property type="entry name" value="CARBOXYLESTERASE_B_1"/>
    <property type="match status" value="1"/>
</dbReference>
<proteinExistence type="inferred from homology"/>
<dbReference type="Proteomes" id="UP000319103">
    <property type="component" value="Unassembled WGS sequence"/>
</dbReference>
<evidence type="ECO:0000313" key="5">
    <source>
        <dbReference type="EMBL" id="TQF07067.1"/>
    </source>
</evidence>
<reference evidence="5 6" key="1">
    <citation type="submission" date="2019-06" db="EMBL/GenBank/DDBJ databases">
        <title>Description of Kitasatospora acidophila sp. nov. isolated from pine grove soil, and reclassification of Streptomyces novaecaesareae to Kitasatospora novaeceasareae comb. nov.</title>
        <authorList>
            <person name="Kim M.J."/>
        </authorList>
    </citation>
    <scope>NUCLEOTIDE SEQUENCE [LARGE SCALE GENOMIC DNA]</scope>
    <source>
        <strain evidence="5 6">MMS16-CNU292</strain>
    </source>
</reference>
<dbReference type="AlphaFoldDB" id="A0A540WDU8"/>
<dbReference type="EMBL" id="VIGB01000003">
    <property type="protein sequence ID" value="TQF07067.1"/>
    <property type="molecule type" value="Genomic_DNA"/>
</dbReference>
<dbReference type="OrthoDB" id="3199405at2"/>
<evidence type="ECO:0000313" key="6">
    <source>
        <dbReference type="Proteomes" id="UP000319103"/>
    </source>
</evidence>
<dbReference type="GO" id="GO:0016787">
    <property type="term" value="F:hydrolase activity"/>
    <property type="evidence" value="ECO:0007669"/>
    <property type="project" value="UniProtKB-KW"/>
</dbReference>
<dbReference type="PANTHER" id="PTHR11559">
    <property type="entry name" value="CARBOXYLESTERASE"/>
    <property type="match status" value="1"/>
</dbReference>
<comment type="similarity">
    <text evidence="1 3">Belongs to the type-B carboxylesterase/lipase family.</text>
</comment>
<comment type="caution">
    <text evidence="5">The sequence shown here is derived from an EMBL/GenBank/DDBJ whole genome shotgun (WGS) entry which is preliminary data.</text>
</comment>
<dbReference type="Gene3D" id="3.40.50.1820">
    <property type="entry name" value="alpha/beta hydrolase"/>
    <property type="match status" value="1"/>
</dbReference>
<accession>A0A540WDU8</accession>
<evidence type="ECO:0000256" key="2">
    <source>
        <dbReference type="ARBA" id="ARBA00022801"/>
    </source>
</evidence>
<name>A0A540WDU8_9ACTN</name>
<keyword evidence="2 3" id="KW-0378">Hydrolase</keyword>
<dbReference type="SUPFAM" id="SSF53474">
    <property type="entry name" value="alpha/beta-Hydrolases"/>
    <property type="match status" value="1"/>
</dbReference>
<dbReference type="InterPro" id="IPR029058">
    <property type="entry name" value="AB_hydrolase_fold"/>
</dbReference>
<keyword evidence="6" id="KW-1185">Reference proteome</keyword>
<organism evidence="5 6">
    <name type="scientific">Kitasatospora acidiphila</name>
    <dbReference type="NCBI Taxonomy" id="2567942"/>
    <lineage>
        <taxon>Bacteria</taxon>
        <taxon>Bacillati</taxon>
        <taxon>Actinomycetota</taxon>
        <taxon>Actinomycetes</taxon>
        <taxon>Kitasatosporales</taxon>
        <taxon>Streptomycetaceae</taxon>
        <taxon>Kitasatospora</taxon>
    </lineage>
</organism>
<evidence type="ECO:0000259" key="4">
    <source>
        <dbReference type="Pfam" id="PF00135"/>
    </source>
</evidence>
<dbReference type="EC" id="3.1.1.-" evidence="3"/>
<evidence type="ECO:0000256" key="3">
    <source>
        <dbReference type="RuleBase" id="RU361235"/>
    </source>
</evidence>
<feature type="domain" description="Carboxylesterase type B" evidence="4">
    <location>
        <begin position="9"/>
        <end position="463"/>
    </location>
</feature>
<evidence type="ECO:0000256" key="1">
    <source>
        <dbReference type="ARBA" id="ARBA00005964"/>
    </source>
</evidence>
<dbReference type="InterPro" id="IPR002018">
    <property type="entry name" value="CarbesteraseB"/>
</dbReference>
<gene>
    <name evidence="5" type="ORF">E6W39_01560</name>
</gene>
<protein>
    <recommendedName>
        <fullName evidence="3">Carboxylic ester hydrolase</fullName>
        <ecNumber evidence="3">3.1.1.-</ecNumber>
    </recommendedName>
</protein>